<comment type="caution">
    <text evidence="1">The sequence shown here is derived from an EMBL/GenBank/DDBJ whole genome shotgun (WGS) entry which is preliminary data.</text>
</comment>
<dbReference type="HOGENOM" id="CLU_2953815_0_0_5"/>
<dbReference type="Proteomes" id="UP000004310">
    <property type="component" value="Unassembled WGS sequence"/>
</dbReference>
<accession>Q0G289</accession>
<evidence type="ECO:0000313" key="1">
    <source>
        <dbReference type="EMBL" id="EAU41309.1"/>
    </source>
</evidence>
<dbReference type="AlphaFoldDB" id="Q0G289"/>
<protein>
    <submittedName>
        <fullName evidence="1">Uncharacterized protein</fullName>
    </submittedName>
</protein>
<name>Q0G289_9HYPH</name>
<gene>
    <name evidence="1" type="ORF">FP2506_01040</name>
</gene>
<keyword evidence="2" id="KW-1185">Reference proteome</keyword>
<proteinExistence type="predicted"/>
<sequence length="59" mass="7076">MWNVSVLTEDLDDTVEADRKLLAARWAWERKEWYFDRFDEVFCFGCLDGAELESLATRR</sequence>
<dbReference type="EMBL" id="AATP01000003">
    <property type="protein sequence ID" value="EAU41309.1"/>
    <property type="molecule type" value="Genomic_DNA"/>
</dbReference>
<reference evidence="1 2" key="1">
    <citation type="journal article" date="2010" name="J. Bacteriol.">
        <title>Genome sequence of Fulvimarina pelagi HTCC2506T, a Mn(II)-oxidizing alphaproteobacterium possessing an aerobic anoxygenic photosynthetic gene cluster and Xanthorhodopsin.</title>
        <authorList>
            <person name="Kang I."/>
            <person name="Oh H.M."/>
            <person name="Lim S.I."/>
            <person name="Ferriera S."/>
            <person name="Giovannoni S.J."/>
            <person name="Cho J.C."/>
        </authorList>
    </citation>
    <scope>NUCLEOTIDE SEQUENCE [LARGE SCALE GENOMIC DNA]</scope>
    <source>
        <strain evidence="1 2">HTCC2506</strain>
    </source>
</reference>
<evidence type="ECO:0000313" key="2">
    <source>
        <dbReference type="Proteomes" id="UP000004310"/>
    </source>
</evidence>
<organism evidence="1 2">
    <name type="scientific">Fulvimarina pelagi HTCC2506</name>
    <dbReference type="NCBI Taxonomy" id="314231"/>
    <lineage>
        <taxon>Bacteria</taxon>
        <taxon>Pseudomonadati</taxon>
        <taxon>Pseudomonadota</taxon>
        <taxon>Alphaproteobacteria</taxon>
        <taxon>Hyphomicrobiales</taxon>
        <taxon>Aurantimonadaceae</taxon>
        <taxon>Fulvimarina</taxon>
    </lineage>
</organism>